<dbReference type="InterPro" id="IPR011060">
    <property type="entry name" value="RibuloseP-bd_barrel"/>
</dbReference>
<keyword evidence="1" id="KW-0479">Metal-binding</keyword>
<name>A0A1F5JKM3_9BACT</name>
<dbReference type="NCBIfam" id="NF004076">
    <property type="entry name" value="PRK05581.1-4"/>
    <property type="match status" value="1"/>
</dbReference>
<dbReference type="InterPro" id="IPR013785">
    <property type="entry name" value="Aldolase_TIM"/>
</dbReference>
<protein>
    <recommendedName>
        <fullName evidence="5">Ribulose-phosphate 3-epimerase</fullName>
    </recommendedName>
</protein>
<evidence type="ECO:0000256" key="1">
    <source>
        <dbReference type="ARBA" id="ARBA00022723"/>
    </source>
</evidence>
<reference evidence="3 4" key="1">
    <citation type="journal article" date="2016" name="Nat. Commun.">
        <title>Thousands of microbial genomes shed light on interconnected biogeochemical processes in an aquifer system.</title>
        <authorList>
            <person name="Anantharaman K."/>
            <person name="Brown C.T."/>
            <person name="Hug L.A."/>
            <person name="Sharon I."/>
            <person name="Castelle C.J."/>
            <person name="Probst A.J."/>
            <person name="Thomas B.C."/>
            <person name="Singh A."/>
            <person name="Wilkins M.J."/>
            <person name="Karaoz U."/>
            <person name="Brodie E.L."/>
            <person name="Williams K.H."/>
            <person name="Hubbard S.S."/>
            <person name="Banfield J.F."/>
        </authorList>
    </citation>
    <scope>NUCLEOTIDE SEQUENCE [LARGE SCALE GENOMIC DNA]</scope>
</reference>
<evidence type="ECO:0000313" key="3">
    <source>
        <dbReference type="EMBL" id="OGE29193.1"/>
    </source>
</evidence>
<dbReference type="CDD" id="cd00429">
    <property type="entry name" value="RPE"/>
    <property type="match status" value="1"/>
</dbReference>
<dbReference type="GO" id="GO:0016857">
    <property type="term" value="F:racemase and epimerase activity, acting on carbohydrates and derivatives"/>
    <property type="evidence" value="ECO:0007669"/>
    <property type="project" value="InterPro"/>
</dbReference>
<dbReference type="Gene3D" id="3.20.20.70">
    <property type="entry name" value="Aldolase class I"/>
    <property type="match status" value="1"/>
</dbReference>
<dbReference type="SUPFAM" id="SSF51366">
    <property type="entry name" value="Ribulose-phoshate binding barrel"/>
    <property type="match status" value="1"/>
</dbReference>
<dbReference type="EMBL" id="MFCP01000009">
    <property type="protein sequence ID" value="OGE29193.1"/>
    <property type="molecule type" value="Genomic_DNA"/>
</dbReference>
<organism evidence="3 4">
    <name type="scientific">Candidatus Daviesbacteria bacterium RIFCSPHIGHO2_01_FULL_40_11</name>
    <dbReference type="NCBI Taxonomy" id="1797762"/>
    <lineage>
        <taxon>Bacteria</taxon>
        <taxon>Candidatus Daviesiibacteriota</taxon>
    </lineage>
</organism>
<dbReference type="AlphaFoldDB" id="A0A1F5JKM3"/>
<dbReference type="Pfam" id="PF00834">
    <property type="entry name" value="Ribul_P_3_epim"/>
    <property type="match status" value="1"/>
</dbReference>
<evidence type="ECO:0000313" key="4">
    <source>
        <dbReference type="Proteomes" id="UP000177555"/>
    </source>
</evidence>
<evidence type="ECO:0000256" key="2">
    <source>
        <dbReference type="ARBA" id="ARBA00023235"/>
    </source>
</evidence>
<gene>
    <name evidence="3" type="ORF">A2867_02750</name>
</gene>
<sequence>MVQIIPAILSTTEADFERDISRLKQSSSFKEGWVHIDFADNIFVQNKTIEPSVVAKYPIELHKEAHLMVSHPLEWIDDLVETIFERIIFHIEAKDDTKKCIEYIKNKGLQVGLAINNETPIERLEQFIDGVAVVLVMAIVPGFQGQEFIPASLDKIRNLKSRGWKVLVGVDGAVKDDNIKKIVNSGADFVIVGSYLLKGDIDENLENLWERIK</sequence>
<dbReference type="InterPro" id="IPR000056">
    <property type="entry name" value="Ribul_P_3_epim-like"/>
</dbReference>
<dbReference type="Proteomes" id="UP000177555">
    <property type="component" value="Unassembled WGS sequence"/>
</dbReference>
<dbReference type="PANTHER" id="PTHR11749">
    <property type="entry name" value="RIBULOSE-5-PHOSPHATE-3-EPIMERASE"/>
    <property type="match status" value="1"/>
</dbReference>
<dbReference type="GO" id="GO:0005975">
    <property type="term" value="P:carbohydrate metabolic process"/>
    <property type="evidence" value="ECO:0007669"/>
    <property type="project" value="InterPro"/>
</dbReference>
<dbReference type="GO" id="GO:0046872">
    <property type="term" value="F:metal ion binding"/>
    <property type="evidence" value="ECO:0007669"/>
    <property type="project" value="UniProtKB-KW"/>
</dbReference>
<proteinExistence type="predicted"/>
<comment type="caution">
    <text evidence="3">The sequence shown here is derived from an EMBL/GenBank/DDBJ whole genome shotgun (WGS) entry which is preliminary data.</text>
</comment>
<accession>A0A1F5JKM3</accession>
<keyword evidence="2" id="KW-0413">Isomerase</keyword>
<evidence type="ECO:0008006" key="5">
    <source>
        <dbReference type="Google" id="ProtNLM"/>
    </source>
</evidence>